<evidence type="ECO:0000313" key="2">
    <source>
        <dbReference type="EMBL" id="KAJ1171000.1"/>
    </source>
</evidence>
<evidence type="ECO:0000313" key="3">
    <source>
        <dbReference type="Proteomes" id="UP001066276"/>
    </source>
</evidence>
<dbReference type="AlphaFoldDB" id="A0AAV7T447"/>
<dbReference type="Proteomes" id="UP001066276">
    <property type="component" value="Chromosome 4_1"/>
</dbReference>
<organism evidence="2 3">
    <name type="scientific">Pleurodeles waltl</name>
    <name type="common">Iberian ribbed newt</name>
    <dbReference type="NCBI Taxonomy" id="8319"/>
    <lineage>
        <taxon>Eukaryota</taxon>
        <taxon>Metazoa</taxon>
        <taxon>Chordata</taxon>
        <taxon>Craniata</taxon>
        <taxon>Vertebrata</taxon>
        <taxon>Euteleostomi</taxon>
        <taxon>Amphibia</taxon>
        <taxon>Batrachia</taxon>
        <taxon>Caudata</taxon>
        <taxon>Salamandroidea</taxon>
        <taxon>Salamandridae</taxon>
        <taxon>Pleurodelinae</taxon>
        <taxon>Pleurodeles</taxon>
    </lineage>
</organism>
<proteinExistence type="predicted"/>
<feature type="region of interest" description="Disordered" evidence="1">
    <location>
        <begin position="39"/>
        <end position="95"/>
    </location>
</feature>
<gene>
    <name evidence="2" type="ORF">NDU88_002871</name>
</gene>
<dbReference type="EMBL" id="JANPWB010000007">
    <property type="protein sequence ID" value="KAJ1171000.1"/>
    <property type="molecule type" value="Genomic_DNA"/>
</dbReference>
<feature type="compositionally biased region" description="Basic and acidic residues" evidence="1">
    <location>
        <begin position="39"/>
        <end position="55"/>
    </location>
</feature>
<accession>A0AAV7T447</accession>
<comment type="caution">
    <text evidence="2">The sequence shown here is derived from an EMBL/GenBank/DDBJ whole genome shotgun (WGS) entry which is preliminary data.</text>
</comment>
<reference evidence="2" key="1">
    <citation type="journal article" date="2022" name="bioRxiv">
        <title>Sequencing and chromosome-scale assembly of the giantPleurodeles waltlgenome.</title>
        <authorList>
            <person name="Brown T."/>
            <person name="Elewa A."/>
            <person name="Iarovenko S."/>
            <person name="Subramanian E."/>
            <person name="Araus A.J."/>
            <person name="Petzold A."/>
            <person name="Susuki M."/>
            <person name="Suzuki K.-i.T."/>
            <person name="Hayashi T."/>
            <person name="Toyoda A."/>
            <person name="Oliveira C."/>
            <person name="Osipova E."/>
            <person name="Leigh N.D."/>
            <person name="Simon A."/>
            <person name="Yun M.H."/>
        </authorList>
    </citation>
    <scope>NUCLEOTIDE SEQUENCE</scope>
    <source>
        <strain evidence="2">20211129_DDA</strain>
        <tissue evidence="2">Liver</tissue>
    </source>
</reference>
<sequence length="120" mass="12779">MANTFHYDENEGAGLVSCTLTPVLNLAFVKLVYGADVEKGTPRREMPRGALRSDTKGPQMKGSIQRAEKGARSGGLEGSLEMAPPKSLNLPGGPEEEFAEADITMAQETSHSARQVICCA</sequence>
<evidence type="ECO:0000256" key="1">
    <source>
        <dbReference type="SAM" id="MobiDB-lite"/>
    </source>
</evidence>
<name>A0AAV7T447_PLEWA</name>
<keyword evidence="3" id="KW-1185">Reference proteome</keyword>
<protein>
    <submittedName>
        <fullName evidence="2">Uncharacterized protein</fullName>
    </submittedName>
</protein>